<gene>
    <name evidence="4" type="ORF">FHR92_000193</name>
</gene>
<dbReference type="PANTHER" id="PTHR43308">
    <property type="entry name" value="OUTER MEMBRANE PROTEIN ALPHA-RELATED"/>
    <property type="match status" value="1"/>
</dbReference>
<name>A0A7W3XPT4_9BACL</name>
<keyword evidence="5" id="KW-1185">Reference proteome</keyword>
<dbReference type="RefSeq" id="WP_182533898.1">
    <property type="nucleotide sequence ID" value="NZ_JACJIP010000001.1"/>
</dbReference>
<proteinExistence type="predicted"/>
<dbReference type="InterPro" id="IPR008964">
    <property type="entry name" value="Invasin/intimin_cell_adhesion"/>
</dbReference>
<evidence type="ECO:0000256" key="1">
    <source>
        <dbReference type="SAM" id="MobiDB-lite"/>
    </source>
</evidence>
<feature type="region of interest" description="Disordered" evidence="1">
    <location>
        <begin position="402"/>
        <end position="446"/>
    </location>
</feature>
<dbReference type="PANTHER" id="PTHR43308:SF5">
    <property type="entry name" value="S-LAYER PROTEIN _ PEPTIDOGLYCAN ENDO-BETA-N-ACETYLGLUCOSAMINIDASE"/>
    <property type="match status" value="1"/>
</dbReference>
<dbReference type="SUPFAM" id="SSF49373">
    <property type="entry name" value="Invasin/intimin cell-adhesion fragments"/>
    <property type="match status" value="1"/>
</dbReference>
<protein>
    <submittedName>
        <fullName evidence="4">Uncharacterized protein YjdB</fullName>
    </submittedName>
</protein>
<dbReference type="PROSITE" id="PS51272">
    <property type="entry name" value="SLH"/>
    <property type="match status" value="2"/>
</dbReference>
<organism evidence="4 5">
    <name type="scientific">Fontibacillus solani</name>
    <dbReference type="NCBI Taxonomy" id="1572857"/>
    <lineage>
        <taxon>Bacteria</taxon>
        <taxon>Bacillati</taxon>
        <taxon>Bacillota</taxon>
        <taxon>Bacilli</taxon>
        <taxon>Bacillales</taxon>
        <taxon>Paenibacillaceae</taxon>
        <taxon>Fontibacillus</taxon>
    </lineage>
</organism>
<dbReference type="Proteomes" id="UP000567067">
    <property type="component" value="Unassembled WGS sequence"/>
</dbReference>
<feature type="compositionally biased region" description="Polar residues" evidence="1">
    <location>
        <begin position="402"/>
        <end position="416"/>
    </location>
</feature>
<feature type="domain" description="SLH" evidence="3">
    <location>
        <begin position="165"/>
        <end position="228"/>
    </location>
</feature>
<dbReference type="InterPro" id="IPR046780">
    <property type="entry name" value="aBig_2"/>
</dbReference>
<dbReference type="Pfam" id="PF00395">
    <property type="entry name" value="SLH"/>
    <property type="match status" value="3"/>
</dbReference>
<keyword evidence="2" id="KW-0732">Signal</keyword>
<feature type="domain" description="SLH" evidence="3">
    <location>
        <begin position="47"/>
        <end position="109"/>
    </location>
</feature>
<dbReference type="Pfam" id="PF02368">
    <property type="entry name" value="Big_2"/>
    <property type="match status" value="1"/>
</dbReference>
<evidence type="ECO:0000256" key="2">
    <source>
        <dbReference type="SAM" id="SignalP"/>
    </source>
</evidence>
<dbReference type="InterPro" id="IPR001119">
    <property type="entry name" value="SLH_dom"/>
</dbReference>
<dbReference type="Pfam" id="PF20578">
    <property type="entry name" value="aBig_2"/>
    <property type="match status" value="1"/>
</dbReference>
<feature type="compositionally biased region" description="Gly residues" evidence="1">
    <location>
        <begin position="417"/>
        <end position="446"/>
    </location>
</feature>
<evidence type="ECO:0000313" key="4">
    <source>
        <dbReference type="EMBL" id="MBA9083750.1"/>
    </source>
</evidence>
<dbReference type="EMBL" id="JACJIP010000001">
    <property type="protein sequence ID" value="MBA9083750.1"/>
    <property type="molecule type" value="Genomic_DNA"/>
</dbReference>
<comment type="caution">
    <text evidence="4">The sequence shown here is derived from an EMBL/GenBank/DDBJ whole genome shotgun (WGS) entry which is preliminary data.</text>
</comment>
<accession>A0A7W3XPT4</accession>
<evidence type="ECO:0000259" key="3">
    <source>
        <dbReference type="PROSITE" id="PS51272"/>
    </source>
</evidence>
<dbReference type="Gene3D" id="2.60.40.1080">
    <property type="match status" value="1"/>
</dbReference>
<dbReference type="Gene3D" id="2.60.40.2700">
    <property type="match status" value="1"/>
</dbReference>
<dbReference type="InterPro" id="IPR051465">
    <property type="entry name" value="Cell_Envelope_Struct_Comp"/>
</dbReference>
<feature type="signal peptide" evidence="2">
    <location>
        <begin position="1"/>
        <end position="28"/>
    </location>
</feature>
<dbReference type="SMART" id="SM00635">
    <property type="entry name" value="BID_2"/>
    <property type="match status" value="1"/>
</dbReference>
<sequence>MNLKVKKRIISLSTAMITIFSSVVPAFAASVADPADSATKIVSQSQSSSVVFSDTSNHWGQAAIEKWNEYGVVKGYNGTFRPDAPVTRAEFSTMIDNIVKYIAQANNDFTDLKEGQWYYNSILKLNTAGVLKGIDGKALADNKITRQEAALLIAGAFEIGTGESTKTFKDHNQIAGWAKDAVQALVSKAVISGNPDGTFKPTGNLTRAEAVTLFDNLIQTLISKPGEYSKDASGNVVINTSGAVLKNMKIAGDLYITQGVGEGEVTLENVVIAGTVHVQGGGVNSIIFNNVDVQGALVVNKYNGQVRILATGKTSVSVTVLESGAMLVTKELTGGGFETVEISADILAGQEVKLDGSFNKVVNRATDIKITANGTIKELVAEANAVITGTVKINSVTGAKGSSVTLNEKPVNTTIPSGGGSSSGGSSGGSTSSGGSSGGDTSGGGSTTVAVKGISITPSSLSLFVGESKQLEATVTPSNATNKKIVWTVDANSAKLIDVNADGLVTAKGPGTGTVTATTQDGGFKANVVVNVQQSAIGVNMSSYSGAVIDSETQVEEAVRLNSSNVKIAAISKSLIQENHYETTISALSALQQTSVTHSVYSVVTLNDINGQPITDPSGISVTLNGLPYSVEFGDGIAEGYKAGSFVLKLDIDEPEKIQQYHLVFTKEGYANTSLTVTYRPVGAVSLQSIEVIAGQPVIGTQLTAGSLNYDGVPANHDVSYQWYRADSENGTYTAIVGANASQYELTVADGGKYIRVGASADGIEVSGSVLSPAFGPIEKPINIDEVFAAIEAIYLGSNANKNNVTSNLVLSTSLEAYPGVTIAWSSSKQEIVTNAGLVTRNELNDEFVTLTATLGGKVTGTRSYELIVRAVGTDNVGTDGYIDPYFTNDYPQAYVKDGTIHVRYALNKPAEVYMVVNVINGTVPSDVKAVIEGHAGINNDIIYVDKWPYFQLDSTEVNQAQDFDTGVRVAQNNNREARIEFVIVDQANNYTSSNVTTVLFDKTVVGALDTYPPRMDGQFINDALDTIYIYFDEYLDSNSVPAAGDFTLSTGQVDNVTIYNYDNGRHRNPSYVKLSVSGITQNDVDKLKLSYSGSALQDISDARNKVQTFVNQEVVYTHEFFSSVTISSDRKSIIAVIVPGWYTLDNSLNLSNSEEIRSRFSVEIDGLKYPPFSGNYSYNSKELTYTLKFNTPLPVGAAVLKFNSSGIINWAKDPYPSELVSQEIVQIPAPGIPTATYSSNSGTINLTFADGFDFNYASLSAGLVLKVDGVEYALRGFIVRRHVDYVNGQMINRGLSIDLNEKYSWKYKNAIEAGSDIQIKYTKLNGDDDLQLSDKAGALLPDFDFVQVTKLSQ</sequence>
<reference evidence="4 5" key="1">
    <citation type="submission" date="2020-08" db="EMBL/GenBank/DDBJ databases">
        <title>Genomic Encyclopedia of Type Strains, Phase III (KMG-III): the genomes of soil and plant-associated and newly described type strains.</title>
        <authorList>
            <person name="Whitman W."/>
        </authorList>
    </citation>
    <scope>NUCLEOTIDE SEQUENCE [LARGE SCALE GENOMIC DNA]</scope>
    <source>
        <strain evidence="4 5">CECT 8693</strain>
    </source>
</reference>
<dbReference type="InterPro" id="IPR003343">
    <property type="entry name" value="Big_2"/>
</dbReference>
<feature type="chain" id="PRO_5031070311" evidence="2">
    <location>
        <begin position="29"/>
        <end position="1354"/>
    </location>
</feature>
<evidence type="ECO:0000313" key="5">
    <source>
        <dbReference type="Proteomes" id="UP000567067"/>
    </source>
</evidence>